<keyword evidence="3" id="KW-0479">Metal-binding</keyword>
<feature type="transmembrane region" description="Helical" evidence="7">
    <location>
        <begin position="20"/>
        <end position="36"/>
    </location>
</feature>
<keyword evidence="10" id="KW-1185">Reference proteome</keyword>
<dbReference type="Pfam" id="PF13746">
    <property type="entry name" value="Fer4_18"/>
    <property type="match status" value="1"/>
</dbReference>
<feature type="transmembrane region" description="Helical" evidence="7">
    <location>
        <begin position="319"/>
        <end position="338"/>
    </location>
</feature>
<evidence type="ECO:0000256" key="4">
    <source>
        <dbReference type="ARBA" id="ARBA00022982"/>
    </source>
</evidence>
<evidence type="ECO:0000256" key="6">
    <source>
        <dbReference type="ARBA" id="ARBA00023014"/>
    </source>
</evidence>
<gene>
    <name evidence="9" type="ORF">MHYMCMPASI_00444</name>
</gene>
<feature type="transmembrane region" description="Helical" evidence="7">
    <location>
        <begin position="180"/>
        <end position="196"/>
    </location>
</feature>
<keyword evidence="1" id="KW-0813">Transport</keyword>
<feature type="domain" description="4Fe-4S ferredoxin-type" evidence="8">
    <location>
        <begin position="235"/>
        <end position="264"/>
    </location>
</feature>
<keyword evidence="6" id="KW-0411">Iron-sulfur</keyword>
<dbReference type="InterPro" id="IPR017896">
    <property type="entry name" value="4Fe4S_Fe-S-bd"/>
</dbReference>
<dbReference type="Pfam" id="PF12801">
    <property type="entry name" value="Fer4_5"/>
    <property type="match status" value="1"/>
</dbReference>
<dbReference type="PANTHER" id="PTHR30176:SF3">
    <property type="entry name" value="FERREDOXIN-TYPE PROTEIN NAPH"/>
    <property type="match status" value="1"/>
</dbReference>
<dbReference type="Gene3D" id="2.60.40.10">
    <property type="entry name" value="Immunoglobulins"/>
    <property type="match status" value="1"/>
</dbReference>
<dbReference type="SUPFAM" id="SSF54862">
    <property type="entry name" value="4Fe-4S ferredoxins"/>
    <property type="match status" value="1"/>
</dbReference>
<dbReference type="InterPro" id="IPR032879">
    <property type="entry name" value="FixG_C"/>
</dbReference>
<dbReference type="NCBIfam" id="TIGR02745">
    <property type="entry name" value="ccoG_rdxA_fixG"/>
    <property type="match status" value="1"/>
</dbReference>
<feature type="transmembrane region" description="Helical" evidence="7">
    <location>
        <begin position="138"/>
        <end position="160"/>
    </location>
</feature>
<keyword evidence="7" id="KW-0472">Membrane</keyword>
<dbReference type="AlphaFoldDB" id="A0A8S4C1H9"/>
<protein>
    <submittedName>
        <fullName evidence="9">Cytochrome c oxidase accessory protein CcoG</fullName>
    </submittedName>
</protein>
<evidence type="ECO:0000256" key="1">
    <source>
        <dbReference type="ARBA" id="ARBA00022448"/>
    </source>
</evidence>
<keyword evidence="5" id="KW-0408">Iron</keyword>
<evidence type="ECO:0000313" key="9">
    <source>
        <dbReference type="EMBL" id="CAG7591474.1"/>
    </source>
</evidence>
<evidence type="ECO:0000256" key="5">
    <source>
        <dbReference type="ARBA" id="ARBA00023004"/>
    </source>
</evidence>
<feature type="transmembrane region" description="Helical" evidence="7">
    <location>
        <begin position="68"/>
        <end position="89"/>
    </location>
</feature>
<dbReference type="GO" id="GO:0046872">
    <property type="term" value="F:metal ion binding"/>
    <property type="evidence" value="ECO:0007669"/>
    <property type="project" value="UniProtKB-KW"/>
</dbReference>
<keyword evidence="7" id="KW-0812">Transmembrane</keyword>
<evidence type="ECO:0000256" key="2">
    <source>
        <dbReference type="ARBA" id="ARBA00022485"/>
    </source>
</evidence>
<dbReference type="InterPro" id="IPR013783">
    <property type="entry name" value="Ig-like_fold"/>
</dbReference>
<evidence type="ECO:0000256" key="3">
    <source>
        <dbReference type="ARBA" id="ARBA00022723"/>
    </source>
</evidence>
<keyword evidence="7" id="KW-1133">Transmembrane helix</keyword>
<accession>A0A8S4C1H9</accession>
<dbReference type="GO" id="GO:0051539">
    <property type="term" value="F:4 iron, 4 sulfur cluster binding"/>
    <property type="evidence" value="ECO:0007669"/>
    <property type="project" value="UniProtKB-KW"/>
</dbReference>
<dbReference type="PANTHER" id="PTHR30176">
    <property type="entry name" value="FERREDOXIN-TYPE PROTEIN NAPH"/>
    <property type="match status" value="1"/>
</dbReference>
<evidence type="ECO:0000256" key="7">
    <source>
        <dbReference type="SAM" id="Phobius"/>
    </source>
</evidence>
<reference evidence="9" key="1">
    <citation type="submission" date="2021-06" db="EMBL/GenBank/DDBJ databases">
        <authorList>
            <person name="Nardi T."/>
            <person name="Nardi T."/>
        </authorList>
    </citation>
    <scope>NUCLEOTIDE SEQUENCE</scope>
</reference>
<dbReference type="InterPro" id="IPR014116">
    <property type="entry name" value="Cyt_c_oxidase_cbb3_FixG"/>
</dbReference>
<dbReference type="EMBL" id="CAJVAF010000192">
    <property type="protein sequence ID" value="CAG7591474.1"/>
    <property type="molecule type" value="Genomic_DNA"/>
</dbReference>
<keyword evidence="4" id="KW-0249">Electron transport</keyword>
<evidence type="ECO:0000313" key="10">
    <source>
        <dbReference type="Proteomes" id="UP000837675"/>
    </source>
</evidence>
<name>A0A8S4C1H9_9ACAR</name>
<sequence>MVKIYPQSVVGRYRTIKNRASIVLLLFYFLTPWLRWHRDGNAPTQAIMIDLPTRRACFFNIEIWPEEIFYITTILIIAAFGFFLFTSILGRIWCGYTCPHTVFVDLFIKVEAFFQGSRNSRIALDKMPMNSSKLVKKLLTHLTWGGLSLLFASGWICYFYDAPSFCHDLFLGQLGTASRSWLFGLTLATYILAGFMREKVCTYICPYGRFQSAMLDNDSLIVTYHSWRGEPRLQKNTKLKNFGDCVDCYRCVAVCPMGIDIRDGLQMQCIGCGLCIDACDAVMSKLNQPLGLISYSSINLTEKLKKGLKAQVKLIRPKTVLYALLILIAATIILKNLLDKSIFVLSVERERGPLFTTLPDGDIRNTYNVYIANKALKVKDICLETRGVTDALIKSNMMHMGNTYQKKLCFPIEADSENRFKVFVKTKPDTSVDSEKKFTFIVRDIESDKTEAADSILISGKSLQFYTAKDLLE</sequence>
<dbReference type="GO" id="GO:0005886">
    <property type="term" value="C:plasma membrane"/>
    <property type="evidence" value="ECO:0007669"/>
    <property type="project" value="TreeGrafter"/>
</dbReference>
<dbReference type="InterPro" id="IPR051684">
    <property type="entry name" value="Electron_Trans/Redox"/>
</dbReference>
<dbReference type="Proteomes" id="UP000837675">
    <property type="component" value="Unassembled WGS sequence"/>
</dbReference>
<dbReference type="PROSITE" id="PS51379">
    <property type="entry name" value="4FE4S_FER_2"/>
    <property type="match status" value="1"/>
</dbReference>
<dbReference type="PROSITE" id="PS00198">
    <property type="entry name" value="4FE4S_FER_1"/>
    <property type="match status" value="1"/>
</dbReference>
<proteinExistence type="predicted"/>
<keyword evidence="2" id="KW-0004">4Fe-4S</keyword>
<evidence type="ECO:0000259" key="8">
    <source>
        <dbReference type="PROSITE" id="PS51379"/>
    </source>
</evidence>
<dbReference type="InterPro" id="IPR017900">
    <property type="entry name" value="4Fe4S_Fe_S_CS"/>
</dbReference>
<organism evidence="9 10">
    <name type="scientific">Hyalomma marginatum</name>
    <dbReference type="NCBI Taxonomy" id="34627"/>
    <lineage>
        <taxon>Eukaryota</taxon>
        <taxon>Metazoa</taxon>
        <taxon>Ecdysozoa</taxon>
        <taxon>Arthropoda</taxon>
        <taxon>Chelicerata</taxon>
        <taxon>Arachnida</taxon>
        <taxon>Acari</taxon>
        <taxon>Parasitiformes</taxon>
        <taxon>Ixodida</taxon>
        <taxon>Ixodoidea</taxon>
        <taxon>Ixodidae</taxon>
        <taxon>Hyalomminae</taxon>
        <taxon>Hyalomma</taxon>
    </lineage>
</organism>
<comment type="caution">
    <text evidence="9">The sequence shown here is derived from an EMBL/GenBank/DDBJ whole genome shotgun (WGS) entry which is preliminary data.</text>
</comment>
<dbReference type="Pfam" id="PF11614">
    <property type="entry name" value="FixG_C"/>
    <property type="match status" value="1"/>
</dbReference>